<evidence type="ECO:0000313" key="1">
    <source>
        <dbReference type="EMBL" id="BBL72605.1"/>
    </source>
</evidence>
<dbReference type="AlphaFoldDB" id="A0A8D4VR56"/>
<sequence length="173" mass="19673">MQFDDWLIRAKTAQRAAHVVLATHEQSASRVILLEDLVKKLSVAPVDVQDYFREATTCLEQGLYRSGVVLAWAGHFHVFSETLFLKHEAEIRSARPKWMFKDLPDLKEQVAEAHLLDVGKEVKFIGKAVLRVLQGQLSVRNQCAHPTLYRPSMNSAIGYVDEMVRQTLGYIQP</sequence>
<dbReference type="RefSeq" id="WP_054773757.1">
    <property type="nucleotide sequence ID" value="NZ_AP019782.1"/>
</dbReference>
<gene>
    <name evidence="1" type="ORF">MoryE10_32110</name>
</gene>
<organism evidence="1 2">
    <name type="scientific">Methylogaea oryzae</name>
    <dbReference type="NCBI Taxonomy" id="1295382"/>
    <lineage>
        <taxon>Bacteria</taxon>
        <taxon>Pseudomonadati</taxon>
        <taxon>Pseudomonadota</taxon>
        <taxon>Gammaproteobacteria</taxon>
        <taxon>Methylococcales</taxon>
        <taxon>Methylococcaceae</taxon>
        <taxon>Methylogaea</taxon>
    </lineage>
</organism>
<keyword evidence="2" id="KW-1185">Reference proteome</keyword>
<protein>
    <submittedName>
        <fullName evidence="1">Uncharacterized protein</fullName>
    </submittedName>
</protein>
<reference evidence="1" key="1">
    <citation type="submission" date="2019-06" db="EMBL/GenBank/DDBJ databases">
        <title>Complete genome sequence of Methylogaea oryzae strain JCM16910.</title>
        <authorList>
            <person name="Asakawa S."/>
        </authorList>
    </citation>
    <scope>NUCLEOTIDE SEQUENCE</scope>
    <source>
        <strain evidence="1">E10</strain>
    </source>
</reference>
<proteinExistence type="predicted"/>
<dbReference type="KEGG" id="moz:MoryE10_32110"/>
<name>A0A8D4VR56_9GAMM</name>
<dbReference type="EMBL" id="AP019782">
    <property type="protein sequence ID" value="BBL72605.1"/>
    <property type="molecule type" value="Genomic_DNA"/>
</dbReference>
<dbReference type="Proteomes" id="UP000824988">
    <property type="component" value="Chromosome"/>
</dbReference>
<evidence type="ECO:0000313" key="2">
    <source>
        <dbReference type="Proteomes" id="UP000824988"/>
    </source>
</evidence>
<accession>A0A8D4VR56</accession>